<evidence type="ECO:0000313" key="5">
    <source>
        <dbReference type="Proteomes" id="UP000271464"/>
    </source>
</evidence>
<protein>
    <submittedName>
        <fullName evidence="2">PPE family protein PPE34</fullName>
    </submittedName>
</protein>
<evidence type="ECO:0000313" key="1">
    <source>
        <dbReference type="EMBL" id="ORC08050.1"/>
    </source>
</evidence>
<evidence type="ECO:0000313" key="3">
    <source>
        <dbReference type="EMBL" id="VAZ87328.1"/>
    </source>
</evidence>
<gene>
    <name evidence="1" type="ORF">B4U45_17040</name>
    <name evidence="2" type="ORF">LAUMK42_00554</name>
    <name evidence="3" type="ORF">LAUMK4_00341</name>
</gene>
<evidence type="ECO:0000313" key="6">
    <source>
        <dbReference type="Proteomes" id="UP000279331"/>
    </source>
</evidence>
<evidence type="ECO:0000313" key="4">
    <source>
        <dbReference type="Proteomes" id="UP000192335"/>
    </source>
</evidence>
<accession>A0A1X0LAR7</accession>
<dbReference type="Proteomes" id="UP000192335">
    <property type="component" value="Unassembled WGS sequence"/>
</dbReference>
<dbReference type="EMBL" id="MWQA01000001">
    <property type="protein sequence ID" value="ORC08050.1"/>
    <property type="molecule type" value="Genomic_DNA"/>
</dbReference>
<dbReference type="RefSeq" id="WP_075546380.1">
    <property type="nucleotide sequence ID" value="NZ_LWCM01000076.1"/>
</dbReference>
<dbReference type="GeneID" id="66599074"/>
<dbReference type="EMBL" id="UPHL01000020">
    <property type="protein sequence ID" value="VAZ81751.1"/>
    <property type="molecule type" value="Genomic_DNA"/>
</dbReference>
<name>A0A1X0LAR7_9MYCO</name>
<dbReference type="OrthoDB" id="4733521at2"/>
<dbReference type="Proteomes" id="UP000271464">
    <property type="component" value="Unassembled WGS sequence"/>
</dbReference>
<dbReference type="AlphaFoldDB" id="A0A1X0LAR7"/>
<proteinExistence type="predicted"/>
<organism evidence="1 4">
    <name type="scientific">Mycobacterium persicum</name>
    <dbReference type="NCBI Taxonomy" id="1487726"/>
    <lineage>
        <taxon>Bacteria</taxon>
        <taxon>Bacillati</taxon>
        <taxon>Actinomycetota</taxon>
        <taxon>Actinomycetes</taxon>
        <taxon>Mycobacteriales</taxon>
        <taxon>Mycobacteriaceae</taxon>
        <taxon>Mycobacterium</taxon>
    </lineage>
</organism>
<reference evidence="1 4" key="1">
    <citation type="submission" date="2017-02" db="EMBL/GenBank/DDBJ databases">
        <title>Mycobacterium kansasii genomes.</title>
        <authorList>
            <person name="Borowka P."/>
            <person name="Strapagiel D."/>
            <person name="Marciniak B."/>
            <person name="Lach J."/>
            <person name="Bakula Z."/>
            <person name="Van Ingen J."/>
            <person name="Safianowska A."/>
            <person name="Brzostek A."/>
            <person name="Dziadek J."/>
            <person name="Jagielski T."/>
        </authorList>
    </citation>
    <scope>NUCLEOTIDE SEQUENCE [LARGE SCALE GENOMIC DNA]</scope>
    <source>
        <strain evidence="1 4">12MK</strain>
    </source>
</reference>
<sequence length="148" mass="15741">MCYRLQINIDDIVRTTFEKSGGGTAGPYTFGFDFVQGPGFFNSTTAPSSGFFKLRQWHVSSGFFNSDDGLSGIINTGTNHSGIWNAGALEDSGFFNYGALTSGLLNKGNTISGIFNTSTVDLATQAFVSGIANIGTQVSGFFHNVRLP</sequence>
<keyword evidence="5" id="KW-1185">Reference proteome</keyword>
<evidence type="ECO:0000313" key="2">
    <source>
        <dbReference type="EMBL" id="VAZ81751.1"/>
    </source>
</evidence>
<reference evidence="5 6" key="2">
    <citation type="submission" date="2018-09" db="EMBL/GenBank/DDBJ databases">
        <authorList>
            <person name="Tagini F."/>
        </authorList>
    </citation>
    <scope>NUCLEOTIDE SEQUENCE [LARGE SCALE GENOMIC DNA]</scope>
    <source>
        <strain evidence="3 5">MK4</strain>
        <strain evidence="2 6">MK42</strain>
    </source>
</reference>
<comment type="caution">
    <text evidence="1">The sequence shown here is derived from an EMBL/GenBank/DDBJ whole genome shotgun (WGS) entry which is preliminary data.</text>
</comment>
<dbReference type="Proteomes" id="UP000279331">
    <property type="component" value="Unassembled WGS sequence"/>
</dbReference>
<dbReference type="EMBL" id="UPHM01000008">
    <property type="protein sequence ID" value="VAZ87328.1"/>
    <property type="molecule type" value="Genomic_DNA"/>
</dbReference>